<dbReference type="HAMAP" id="MF_00639">
    <property type="entry name" value="MurD"/>
    <property type="match status" value="1"/>
</dbReference>
<keyword evidence="11 17" id="KW-0133">Cell shape</keyword>
<dbReference type="EMBL" id="FNEN01000004">
    <property type="protein sequence ID" value="SDI66399.1"/>
    <property type="molecule type" value="Genomic_DNA"/>
</dbReference>
<dbReference type="GO" id="GO:0071555">
    <property type="term" value="P:cell wall organization"/>
    <property type="evidence" value="ECO:0007669"/>
    <property type="project" value="UniProtKB-KW"/>
</dbReference>
<comment type="pathway">
    <text evidence="3 17 18">Cell wall biogenesis; peptidoglycan biosynthesis.</text>
</comment>
<name>A0A1G8MEJ5_9BACI</name>
<evidence type="ECO:0000313" key="21">
    <source>
        <dbReference type="EMBL" id="SDI66399.1"/>
    </source>
</evidence>
<dbReference type="GO" id="GO:0008764">
    <property type="term" value="F:UDP-N-acetylmuramoylalanine-D-glutamate ligase activity"/>
    <property type="evidence" value="ECO:0007669"/>
    <property type="project" value="UniProtKB-UniRule"/>
</dbReference>
<dbReference type="GO" id="GO:0005737">
    <property type="term" value="C:cytoplasm"/>
    <property type="evidence" value="ECO:0007669"/>
    <property type="project" value="UniProtKB-SubCell"/>
</dbReference>
<dbReference type="Pfam" id="PF08245">
    <property type="entry name" value="Mur_ligase_M"/>
    <property type="match status" value="1"/>
</dbReference>
<evidence type="ECO:0000256" key="2">
    <source>
        <dbReference type="ARBA" id="ARBA00004496"/>
    </source>
</evidence>
<keyword evidence="7 17" id="KW-0963">Cytoplasm</keyword>
<comment type="catalytic activity">
    <reaction evidence="16 17 18">
        <text>UDP-N-acetyl-alpha-D-muramoyl-L-alanine + D-glutamate + ATP = UDP-N-acetyl-alpha-D-muramoyl-L-alanyl-D-glutamate + ADP + phosphate + H(+)</text>
        <dbReference type="Rhea" id="RHEA:16429"/>
        <dbReference type="ChEBI" id="CHEBI:15378"/>
        <dbReference type="ChEBI" id="CHEBI:29986"/>
        <dbReference type="ChEBI" id="CHEBI:30616"/>
        <dbReference type="ChEBI" id="CHEBI:43474"/>
        <dbReference type="ChEBI" id="CHEBI:83898"/>
        <dbReference type="ChEBI" id="CHEBI:83900"/>
        <dbReference type="ChEBI" id="CHEBI:456216"/>
        <dbReference type="EC" id="6.3.2.9"/>
    </reaction>
</comment>
<dbReference type="InterPro" id="IPR013221">
    <property type="entry name" value="Mur_ligase_cen"/>
</dbReference>
<dbReference type="GO" id="GO:0008360">
    <property type="term" value="P:regulation of cell shape"/>
    <property type="evidence" value="ECO:0007669"/>
    <property type="project" value="UniProtKB-KW"/>
</dbReference>
<evidence type="ECO:0000256" key="12">
    <source>
        <dbReference type="ARBA" id="ARBA00022984"/>
    </source>
</evidence>
<dbReference type="GO" id="GO:0005524">
    <property type="term" value="F:ATP binding"/>
    <property type="evidence" value="ECO:0007669"/>
    <property type="project" value="UniProtKB-UniRule"/>
</dbReference>
<evidence type="ECO:0000256" key="4">
    <source>
        <dbReference type="ARBA" id="ARBA00010416"/>
    </source>
</evidence>
<keyword evidence="13 17" id="KW-0961">Cell wall biogenesis/degradation</keyword>
<evidence type="ECO:0000259" key="19">
    <source>
        <dbReference type="Pfam" id="PF02875"/>
    </source>
</evidence>
<evidence type="ECO:0000313" key="22">
    <source>
        <dbReference type="Proteomes" id="UP000198853"/>
    </source>
</evidence>
<dbReference type="InterPro" id="IPR036615">
    <property type="entry name" value="Mur_ligase_C_dom_sf"/>
</dbReference>
<dbReference type="InterPro" id="IPR004101">
    <property type="entry name" value="Mur_ligase_C"/>
</dbReference>
<evidence type="ECO:0000256" key="10">
    <source>
        <dbReference type="ARBA" id="ARBA00022840"/>
    </source>
</evidence>
<feature type="binding site" evidence="17">
    <location>
        <begin position="122"/>
        <end position="128"/>
    </location>
    <ligand>
        <name>ATP</name>
        <dbReference type="ChEBI" id="CHEBI:30616"/>
    </ligand>
</feature>
<dbReference type="AlphaFoldDB" id="A0A1G8MEJ5"/>
<evidence type="ECO:0000256" key="5">
    <source>
        <dbReference type="ARBA" id="ARBA00012212"/>
    </source>
</evidence>
<evidence type="ECO:0000256" key="14">
    <source>
        <dbReference type="ARBA" id="ARBA00030398"/>
    </source>
</evidence>
<evidence type="ECO:0000259" key="20">
    <source>
        <dbReference type="Pfam" id="PF08245"/>
    </source>
</evidence>
<dbReference type="GO" id="GO:0009252">
    <property type="term" value="P:peptidoglycan biosynthetic process"/>
    <property type="evidence" value="ECO:0007669"/>
    <property type="project" value="UniProtKB-UniRule"/>
</dbReference>
<dbReference type="PANTHER" id="PTHR43692:SF1">
    <property type="entry name" value="UDP-N-ACETYLMURAMOYLALANINE--D-GLUTAMATE LIGASE"/>
    <property type="match status" value="1"/>
</dbReference>
<feature type="domain" description="Mur ligase central" evidence="20">
    <location>
        <begin position="120"/>
        <end position="294"/>
    </location>
</feature>
<evidence type="ECO:0000256" key="11">
    <source>
        <dbReference type="ARBA" id="ARBA00022960"/>
    </source>
</evidence>
<dbReference type="Gene3D" id="3.90.190.20">
    <property type="entry name" value="Mur ligase, C-terminal domain"/>
    <property type="match status" value="1"/>
</dbReference>
<dbReference type="PANTHER" id="PTHR43692">
    <property type="entry name" value="UDP-N-ACETYLMURAMOYLALANINE--D-GLUTAMATE LIGASE"/>
    <property type="match status" value="1"/>
</dbReference>
<comment type="similarity">
    <text evidence="4 17">Belongs to the MurCDEF family.</text>
</comment>
<keyword evidence="12 17" id="KW-0573">Peptidoglycan synthesis</keyword>
<keyword evidence="9 17" id="KW-0547">Nucleotide-binding</keyword>
<organism evidence="21 22">
    <name type="scientific">Natribacillus halophilus</name>
    <dbReference type="NCBI Taxonomy" id="549003"/>
    <lineage>
        <taxon>Bacteria</taxon>
        <taxon>Bacillati</taxon>
        <taxon>Bacillota</taxon>
        <taxon>Bacilli</taxon>
        <taxon>Bacillales</taxon>
        <taxon>Bacillaceae</taxon>
        <taxon>Natribacillus</taxon>
    </lineage>
</organism>
<dbReference type="Pfam" id="PF21799">
    <property type="entry name" value="MurD-like_N"/>
    <property type="match status" value="1"/>
</dbReference>
<dbReference type="SUPFAM" id="SSF51984">
    <property type="entry name" value="MurCD N-terminal domain"/>
    <property type="match status" value="1"/>
</dbReference>
<keyword evidence="17 18" id="KW-0132">Cell division</keyword>
<dbReference type="RefSeq" id="WP_090397294.1">
    <property type="nucleotide sequence ID" value="NZ_FNEN01000004.1"/>
</dbReference>
<dbReference type="InterPro" id="IPR005762">
    <property type="entry name" value="MurD"/>
</dbReference>
<gene>
    <name evidence="17" type="primary">murD</name>
    <name evidence="21" type="ORF">SAMN04488123_104128</name>
</gene>
<keyword evidence="8 17" id="KW-0436">Ligase</keyword>
<dbReference type="UniPathway" id="UPA00219"/>
<keyword evidence="17 18" id="KW-0131">Cell cycle</keyword>
<dbReference type="Proteomes" id="UP000198853">
    <property type="component" value="Unassembled WGS sequence"/>
</dbReference>
<dbReference type="InterPro" id="IPR036565">
    <property type="entry name" value="Mur-like_cat_sf"/>
</dbReference>
<reference evidence="21 22" key="1">
    <citation type="submission" date="2016-10" db="EMBL/GenBank/DDBJ databases">
        <authorList>
            <person name="de Groot N.N."/>
        </authorList>
    </citation>
    <scope>NUCLEOTIDE SEQUENCE [LARGE SCALE GENOMIC DNA]</scope>
    <source>
        <strain evidence="21 22">DSM 21771</strain>
    </source>
</reference>
<evidence type="ECO:0000256" key="16">
    <source>
        <dbReference type="ARBA" id="ARBA00047632"/>
    </source>
</evidence>
<evidence type="ECO:0000256" key="17">
    <source>
        <dbReference type="HAMAP-Rule" id="MF_00639"/>
    </source>
</evidence>
<dbReference type="Gene3D" id="3.40.50.720">
    <property type="entry name" value="NAD(P)-binding Rossmann-like Domain"/>
    <property type="match status" value="1"/>
</dbReference>
<dbReference type="SUPFAM" id="SSF53623">
    <property type="entry name" value="MurD-like peptide ligases, catalytic domain"/>
    <property type="match status" value="1"/>
</dbReference>
<comment type="function">
    <text evidence="1 17 18">Cell wall formation. Catalyzes the addition of glutamate to the nucleotide precursor UDP-N-acetylmuramoyl-L-alanine (UMA).</text>
</comment>
<keyword evidence="10 17" id="KW-0067">ATP-binding</keyword>
<dbReference type="EC" id="6.3.2.9" evidence="5 17"/>
<comment type="subcellular location">
    <subcellularLocation>
        <location evidence="2 17 18">Cytoplasm</location>
    </subcellularLocation>
</comment>
<dbReference type="SUPFAM" id="SSF53244">
    <property type="entry name" value="MurD-like peptide ligases, peptide-binding domain"/>
    <property type="match status" value="1"/>
</dbReference>
<dbReference type="GO" id="GO:0051301">
    <property type="term" value="P:cell division"/>
    <property type="evidence" value="ECO:0007669"/>
    <property type="project" value="UniProtKB-KW"/>
</dbReference>
<protein>
    <recommendedName>
        <fullName evidence="6 17">UDP-N-acetylmuramoylalanine--D-glutamate ligase</fullName>
        <ecNumber evidence="5 17">6.3.2.9</ecNumber>
    </recommendedName>
    <alternativeName>
        <fullName evidence="15 17">D-glutamic acid-adding enzyme</fullName>
    </alternativeName>
    <alternativeName>
        <fullName evidence="14 17">UDP-N-acetylmuramoyl-L-alanyl-D-glutamate synthetase</fullName>
    </alternativeName>
</protein>
<keyword evidence="22" id="KW-1185">Reference proteome</keyword>
<evidence type="ECO:0000256" key="18">
    <source>
        <dbReference type="RuleBase" id="RU003664"/>
    </source>
</evidence>
<dbReference type="Gene3D" id="3.40.1190.10">
    <property type="entry name" value="Mur-like, catalytic domain"/>
    <property type="match status" value="1"/>
</dbReference>
<evidence type="ECO:0000256" key="6">
    <source>
        <dbReference type="ARBA" id="ARBA00015655"/>
    </source>
</evidence>
<evidence type="ECO:0000256" key="15">
    <source>
        <dbReference type="ARBA" id="ARBA00032324"/>
    </source>
</evidence>
<evidence type="ECO:0000256" key="13">
    <source>
        <dbReference type="ARBA" id="ARBA00023316"/>
    </source>
</evidence>
<evidence type="ECO:0000256" key="1">
    <source>
        <dbReference type="ARBA" id="ARBA00002734"/>
    </source>
</evidence>
<dbReference type="OrthoDB" id="9809796at2"/>
<dbReference type="Pfam" id="PF02875">
    <property type="entry name" value="Mur_ligase_C"/>
    <property type="match status" value="1"/>
</dbReference>
<sequence>MTDPLLVNIKNETVLVLGFAKSGEAAARLLVKYGARVIVNEAKPKEELQGTEELEALGVTFVTGGHPLQLFTADRIRLIVKNPGIRYDNPVIEEGLHRNIPVVTEVELASWLLRGTMLAITGSNGKTTTTKVIHEMLLTDQKSAKLAGNIGLPSCEVADTVLENEYMVTEVSSFQLKGTLHFRPHIAVLLNIFDAHLDYHGTRADYNHSKARVAHNLTADDYFVYNADDEVVADIARNSKGTNIPFSVHRRLSQGASHEGGIVYWHNQALLHTDDILLPGIHNLENVLAALAVAKLVGVSLAAIKQVLGTFTGVEHRLEFVKELNGRKVYNDSKATNMLATSRALAAFREPIVLIAGGLDRGNDFSSLASSFANVKAMVTYGETSDKLKEAGALAGVPVIKSTQHLAEAVKEAYPLTDKEDILLFSPACASWDQFKTFEERGDCFVNAIEQLV</sequence>
<evidence type="ECO:0000256" key="8">
    <source>
        <dbReference type="ARBA" id="ARBA00022598"/>
    </source>
</evidence>
<evidence type="ECO:0000256" key="7">
    <source>
        <dbReference type="ARBA" id="ARBA00022490"/>
    </source>
</evidence>
<evidence type="ECO:0000256" key="3">
    <source>
        <dbReference type="ARBA" id="ARBA00004752"/>
    </source>
</evidence>
<evidence type="ECO:0000256" key="9">
    <source>
        <dbReference type="ARBA" id="ARBA00022741"/>
    </source>
</evidence>
<proteinExistence type="inferred from homology"/>
<dbReference type="NCBIfam" id="TIGR01087">
    <property type="entry name" value="murD"/>
    <property type="match status" value="1"/>
</dbReference>
<feature type="domain" description="Mur ligase C-terminal" evidence="19">
    <location>
        <begin position="316"/>
        <end position="429"/>
    </location>
</feature>
<accession>A0A1G8MEJ5</accession>